<organism evidence="1 2">
    <name type="scientific">Vibrio jasicida</name>
    <dbReference type="NCBI Taxonomy" id="766224"/>
    <lineage>
        <taxon>Bacteria</taxon>
        <taxon>Pseudomonadati</taxon>
        <taxon>Pseudomonadota</taxon>
        <taxon>Gammaproteobacteria</taxon>
        <taxon>Vibrionales</taxon>
        <taxon>Vibrionaceae</taxon>
        <taxon>Vibrio</taxon>
    </lineage>
</organism>
<gene>
    <name evidence="1" type="ORF">THF1A12_710011</name>
</gene>
<proteinExistence type="predicted"/>
<accession>A0AAU9QWS0</accession>
<reference evidence="1" key="1">
    <citation type="submission" date="2022-01" db="EMBL/GenBank/DDBJ databases">
        <authorList>
            <person name="Lagorce A."/>
        </authorList>
    </citation>
    <scope>NUCLEOTIDE SEQUENCE</scope>
    <source>
        <strain evidence="1">Th15_F1_A12</strain>
    </source>
</reference>
<protein>
    <submittedName>
        <fullName evidence="1">Uncharacterized protein</fullName>
    </submittedName>
</protein>
<evidence type="ECO:0000313" key="1">
    <source>
        <dbReference type="EMBL" id="CAH1603562.1"/>
    </source>
</evidence>
<sequence length="62" mass="7372">MRWLWCLRWYAAAFVLRYSPLNRALCKEGEIGIILFIRFLHPSVFILVKISSFCLDSLPNWP</sequence>
<evidence type="ECO:0000313" key="2">
    <source>
        <dbReference type="Proteomes" id="UP001295462"/>
    </source>
</evidence>
<comment type="caution">
    <text evidence="1">The sequence shown here is derived from an EMBL/GenBank/DDBJ whole genome shotgun (WGS) entry which is preliminary data.</text>
</comment>
<name>A0AAU9QWS0_9VIBR</name>
<dbReference type="AlphaFoldDB" id="A0AAU9QWS0"/>
<dbReference type="Proteomes" id="UP001295462">
    <property type="component" value="Unassembled WGS sequence"/>
</dbReference>
<dbReference type="EMBL" id="CAKMUD010000129">
    <property type="protein sequence ID" value="CAH1603562.1"/>
    <property type="molecule type" value="Genomic_DNA"/>
</dbReference>